<protein>
    <submittedName>
        <fullName evidence="2">Uncharacterized protein</fullName>
    </submittedName>
</protein>
<feature type="region of interest" description="Disordered" evidence="1">
    <location>
        <begin position="148"/>
        <end position="181"/>
    </location>
</feature>
<dbReference type="AlphaFoldDB" id="A0A8J6BZA8"/>
<keyword evidence="3" id="KW-1185">Reference proteome</keyword>
<comment type="caution">
    <text evidence="2">The sequence shown here is derived from an EMBL/GenBank/DDBJ whole genome shotgun (WGS) entry which is preliminary data.</text>
</comment>
<accession>A0A8J6BZA8</accession>
<evidence type="ECO:0000313" key="2">
    <source>
        <dbReference type="EMBL" id="KAG8097961.1"/>
    </source>
</evidence>
<reference evidence="2" key="1">
    <citation type="journal article" date="2021" name="bioRxiv">
        <title>Whole Genome Assembly and Annotation of Northern Wild Rice, Zizania palustris L., Supports a Whole Genome Duplication in the Zizania Genus.</title>
        <authorList>
            <person name="Haas M."/>
            <person name="Kono T."/>
            <person name="Macchietto M."/>
            <person name="Millas R."/>
            <person name="McGilp L."/>
            <person name="Shao M."/>
            <person name="Duquette J."/>
            <person name="Hirsch C.N."/>
            <person name="Kimball J."/>
        </authorList>
    </citation>
    <scope>NUCLEOTIDE SEQUENCE</scope>
    <source>
        <tissue evidence="2">Fresh leaf tissue</tissue>
    </source>
</reference>
<name>A0A8J6BZA8_ZIZPA</name>
<organism evidence="2 3">
    <name type="scientific">Zizania palustris</name>
    <name type="common">Northern wild rice</name>
    <dbReference type="NCBI Taxonomy" id="103762"/>
    <lineage>
        <taxon>Eukaryota</taxon>
        <taxon>Viridiplantae</taxon>
        <taxon>Streptophyta</taxon>
        <taxon>Embryophyta</taxon>
        <taxon>Tracheophyta</taxon>
        <taxon>Spermatophyta</taxon>
        <taxon>Magnoliopsida</taxon>
        <taxon>Liliopsida</taxon>
        <taxon>Poales</taxon>
        <taxon>Poaceae</taxon>
        <taxon>BOP clade</taxon>
        <taxon>Oryzoideae</taxon>
        <taxon>Oryzeae</taxon>
        <taxon>Zizaniinae</taxon>
        <taxon>Zizania</taxon>
    </lineage>
</organism>
<proteinExistence type="predicted"/>
<dbReference type="Proteomes" id="UP000729402">
    <property type="component" value="Unassembled WGS sequence"/>
</dbReference>
<evidence type="ECO:0000313" key="3">
    <source>
        <dbReference type="Proteomes" id="UP000729402"/>
    </source>
</evidence>
<dbReference type="EMBL" id="JAAALK010000079">
    <property type="protein sequence ID" value="KAG8097961.1"/>
    <property type="molecule type" value="Genomic_DNA"/>
</dbReference>
<evidence type="ECO:0000256" key="1">
    <source>
        <dbReference type="SAM" id="MobiDB-lite"/>
    </source>
</evidence>
<feature type="region of interest" description="Disordered" evidence="1">
    <location>
        <begin position="82"/>
        <end position="119"/>
    </location>
</feature>
<feature type="region of interest" description="Disordered" evidence="1">
    <location>
        <begin position="1"/>
        <end position="56"/>
    </location>
</feature>
<gene>
    <name evidence="2" type="ORF">GUJ93_ZPchr0013g36653</name>
</gene>
<reference evidence="2" key="2">
    <citation type="submission" date="2021-02" db="EMBL/GenBank/DDBJ databases">
        <authorList>
            <person name="Kimball J.A."/>
            <person name="Haas M.W."/>
            <person name="Macchietto M."/>
            <person name="Kono T."/>
            <person name="Duquette J."/>
            <person name="Shao M."/>
        </authorList>
    </citation>
    <scope>NUCLEOTIDE SEQUENCE</scope>
    <source>
        <tissue evidence="2">Fresh leaf tissue</tissue>
    </source>
</reference>
<feature type="compositionally biased region" description="Pro residues" evidence="1">
    <location>
        <begin position="26"/>
        <end position="36"/>
    </location>
</feature>
<sequence length="217" mass="22767">MTHSVTRAPAAAHEANPPRRRHPAPTAQPLPLPHPQFPTHALPPGDPTASPARSPVAGCRHCATLPFAVAVFGTRDGRSQKAAASGGVRRGWAGGAAEKAGGSRRAGGRVGRKGEGDDNDKKISVILSRGVSREIQEIRFTRRRCSASQKGSNIAASKQRRPEREREAFSLAKGSKAERPKLSRVCRPRGGFGGCGSWGGGRVPGLVGGIAAAVRRM</sequence>